<dbReference type="AlphaFoldDB" id="A0AAE3YTI2"/>
<dbReference type="SUPFAM" id="SSF56091">
    <property type="entry name" value="DNA ligase/mRNA capping enzyme, catalytic domain"/>
    <property type="match status" value="1"/>
</dbReference>
<keyword evidence="3" id="KW-1185">Reference proteome</keyword>
<reference evidence="2" key="1">
    <citation type="submission" date="2023-07" db="EMBL/GenBank/DDBJ databases">
        <title>Sequencing the genomes of 1000 actinobacteria strains.</title>
        <authorList>
            <person name="Klenk H.-P."/>
        </authorList>
    </citation>
    <scope>NUCLEOTIDE SEQUENCE</scope>
    <source>
        <strain evidence="2">DSM 44707</strain>
    </source>
</reference>
<dbReference type="Proteomes" id="UP001183643">
    <property type="component" value="Unassembled WGS sequence"/>
</dbReference>
<dbReference type="RefSeq" id="WP_310371235.1">
    <property type="nucleotide sequence ID" value="NZ_JAVDYB010000001.1"/>
</dbReference>
<sequence length="258" mass="27923">MSFDVRATDLRALNSMTKYPSIPTYHALDPRNGGLLDETVPFTGTVLATEKVDGTNARIVQLPDGGYLLGSREELLYAKGDLIGNPSQGIVENLKPLAERLPAVTGDLIRVLYLELYGGKIGGQAKQYSTRGTVGRRLFDTALIDGYVPLLAAAPQEISAWREGGGQPWADEDALRAIAAEAGVDLAPRLFTLDAAELPAGLEETQELLATRLPATLVRLDDSGEGAAEGIVFRTLDRSAIAKARFQDYARTLRRRTR</sequence>
<feature type="domain" description="RNA ligase" evidence="1">
    <location>
        <begin position="45"/>
        <end position="244"/>
    </location>
</feature>
<gene>
    <name evidence="2" type="ORF">J2S41_005149</name>
</gene>
<comment type="caution">
    <text evidence="2">The sequence shown here is derived from an EMBL/GenBank/DDBJ whole genome shotgun (WGS) entry which is preliminary data.</text>
</comment>
<protein>
    <recommendedName>
        <fullName evidence="1">RNA ligase domain-containing protein</fullName>
    </recommendedName>
</protein>
<dbReference type="EMBL" id="JAVDYB010000001">
    <property type="protein sequence ID" value="MDR7278371.1"/>
    <property type="molecule type" value="Genomic_DNA"/>
</dbReference>
<dbReference type="InterPro" id="IPR021122">
    <property type="entry name" value="RNA_ligase_dom_REL/Rnl2"/>
</dbReference>
<evidence type="ECO:0000313" key="2">
    <source>
        <dbReference type="EMBL" id="MDR7278371.1"/>
    </source>
</evidence>
<organism evidence="2 3">
    <name type="scientific">Catenuloplanes atrovinosus</name>
    <dbReference type="NCBI Taxonomy" id="137266"/>
    <lineage>
        <taxon>Bacteria</taxon>
        <taxon>Bacillati</taxon>
        <taxon>Actinomycetota</taxon>
        <taxon>Actinomycetes</taxon>
        <taxon>Micromonosporales</taxon>
        <taxon>Micromonosporaceae</taxon>
        <taxon>Catenuloplanes</taxon>
    </lineage>
</organism>
<evidence type="ECO:0000259" key="1">
    <source>
        <dbReference type="Pfam" id="PF09414"/>
    </source>
</evidence>
<name>A0AAE3YTI2_9ACTN</name>
<evidence type="ECO:0000313" key="3">
    <source>
        <dbReference type="Proteomes" id="UP001183643"/>
    </source>
</evidence>
<proteinExistence type="predicted"/>
<accession>A0AAE3YTI2</accession>
<dbReference type="Pfam" id="PF09414">
    <property type="entry name" value="RNA_ligase"/>
    <property type="match status" value="1"/>
</dbReference>